<keyword evidence="8 13" id="KW-0812">Transmembrane</keyword>
<name>A0A1M6VTI4_9FIRM</name>
<dbReference type="GO" id="GO:0042910">
    <property type="term" value="F:xenobiotic transmembrane transporter activity"/>
    <property type="evidence" value="ECO:0007669"/>
    <property type="project" value="InterPro"/>
</dbReference>
<evidence type="ECO:0000256" key="1">
    <source>
        <dbReference type="ARBA" id="ARBA00003408"/>
    </source>
</evidence>
<dbReference type="GO" id="GO:0015297">
    <property type="term" value="F:antiporter activity"/>
    <property type="evidence" value="ECO:0007669"/>
    <property type="project" value="UniProtKB-KW"/>
</dbReference>
<feature type="transmembrane region" description="Helical" evidence="13">
    <location>
        <begin position="390"/>
        <end position="408"/>
    </location>
</feature>
<keyword evidence="15" id="KW-1185">Reference proteome</keyword>
<evidence type="ECO:0000256" key="8">
    <source>
        <dbReference type="ARBA" id="ARBA00022692"/>
    </source>
</evidence>
<dbReference type="InterPro" id="IPR048279">
    <property type="entry name" value="MdtK-like"/>
</dbReference>
<keyword evidence="9 13" id="KW-1133">Transmembrane helix</keyword>
<feature type="transmembrane region" description="Helical" evidence="13">
    <location>
        <begin position="420"/>
        <end position="440"/>
    </location>
</feature>
<comment type="similarity">
    <text evidence="3">Belongs to the multi antimicrobial extrusion (MATE) (TC 2.A.66.1) family.</text>
</comment>
<dbReference type="PANTHER" id="PTHR43298:SF2">
    <property type="entry name" value="FMN_FAD EXPORTER YEEO-RELATED"/>
    <property type="match status" value="1"/>
</dbReference>
<reference evidence="14 15" key="1">
    <citation type="submission" date="2016-11" db="EMBL/GenBank/DDBJ databases">
        <authorList>
            <person name="Jaros S."/>
            <person name="Januszkiewicz K."/>
            <person name="Wedrychowicz H."/>
        </authorList>
    </citation>
    <scope>NUCLEOTIDE SEQUENCE [LARGE SCALE GENOMIC DNA]</scope>
    <source>
        <strain evidence="14 15">DSM 15480</strain>
    </source>
</reference>
<feature type="transmembrane region" description="Helical" evidence="13">
    <location>
        <begin position="446"/>
        <end position="471"/>
    </location>
</feature>
<evidence type="ECO:0000256" key="9">
    <source>
        <dbReference type="ARBA" id="ARBA00022989"/>
    </source>
</evidence>
<feature type="transmembrane region" description="Helical" evidence="13">
    <location>
        <begin position="227"/>
        <end position="247"/>
    </location>
</feature>
<evidence type="ECO:0000256" key="11">
    <source>
        <dbReference type="ARBA" id="ARBA00023136"/>
    </source>
</evidence>
<evidence type="ECO:0000256" key="2">
    <source>
        <dbReference type="ARBA" id="ARBA00004651"/>
    </source>
</evidence>
<dbReference type="PANTHER" id="PTHR43298">
    <property type="entry name" value="MULTIDRUG RESISTANCE PROTEIN NORM-RELATED"/>
    <property type="match status" value="1"/>
</dbReference>
<feature type="transmembrane region" description="Helical" evidence="13">
    <location>
        <begin position="127"/>
        <end position="149"/>
    </location>
</feature>
<evidence type="ECO:0000256" key="6">
    <source>
        <dbReference type="ARBA" id="ARBA00022449"/>
    </source>
</evidence>
<evidence type="ECO:0000256" key="10">
    <source>
        <dbReference type="ARBA" id="ARBA00023065"/>
    </source>
</evidence>
<dbReference type="CDD" id="cd13137">
    <property type="entry name" value="MATE_NorM_like"/>
    <property type="match status" value="1"/>
</dbReference>
<protein>
    <recommendedName>
        <fullName evidence="4">Probable multidrug resistance protein NorM</fullName>
    </recommendedName>
    <alternativeName>
        <fullName evidence="12">Multidrug-efflux transporter</fullName>
    </alternativeName>
</protein>
<gene>
    <name evidence="14" type="ORF">SAMN02745243_03854</name>
</gene>
<sequence>MSVFNIRMRRYAWQKKEERINIRFMGNKRMQKKKKDRSQYLFDNRALVVLIIPLIIEQFLAVLVGMADSIMIASVGEAAVSGVSLVDQIMVLFIALFSALATGGAVVAGQYLGMKNEKLACRASTQLVWFITISATVIMVVIYACKYFILHVIFGPIEADVRAHANTYLMIVAASIPFMALYNGGAAIFRAEGNSKLPMKVSILMNVINVGGNALLIYGFHRGTEGVAIPTLVSRVVAAVVVVALLCREKYPLHIERSLRYKPDGRMIRRIMSIGVPNGMENSMFQIGKILVLSLVSSFGTYAIAANAVCNAVAMFEILPGMAIALAMTTVIARCVGAGEDEQVRYYTKKLVFLTYVGMWVFSILTLAFLPMILRAYNLSDITAQTATKIMIFHSVSCMLIWPISFALPATLRAAGDAQVTMWISIASMWLFRIGASYVLGKFMGWGVFGVWVAMVIDWCFRAVMMLWRYLSGKWRGKRAV</sequence>
<evidence type="ECO:0000256" key="12">
    <source>
        <dbReference type="ARBA" id="ARBA00031636"/>
    </source>
</evidence>
<dbReference type="NCBIfam" id="TIGR00797">
    <property type="entry name" value="matE"/>
    <property type="match status" value="1"/>
</dbReference>
<keyword evidence="6" id="KW-0050">Antiport</keyword>
<evidence type="ECO:0000313" key="15">
    <source>
        <dbReference type="Proteomes" id="UP000184301"/>
    </source>
</evidence>
<feature type="transmembrane region" description="Helical" evidence="13">
    <location>
        <begin position="85"/>
        <end position="107"/>
    </location>
</feature>
<dbReference type="InterPro" id="IPR002528">
    <property type="entry name" value="MATE_fam"/>
</dbReference>
<keyword evidence="7" id="KW-1003">Cell membrane</keyword>
<evidence type="ECO:0000256" key="3">
    <source>
        <dbReference type="ARBA" id="ARBA00010199"/>
    </source>
</evidence>
<dbReference type="GO" id="GO:0006811">
    <property type="term" value="P:monoatomic ion transport"/>
    <property type="evidence" value="ECO:0007669"/>
    <property type="project" value="UniProtKB-KW"/>
</dbReference>
<dbReference type="Pfam" id="PF01554">
    <property type="entry name" value="MatE"/>
    <property type="match status" value="2"/>
</dbReference>
<feature type="transmembrane region" description="Helical" evidence="13">
    <location>
        <begin position="169"/>
        <end position="189"/>
    </location>
</feature>
<feature type="transmembrane region" description="Helical" evidence="13">
    <location>
        <begin position="322"/>
        <end position="339"/>
    </location>
</feature>
<evidence type="ECO:0000256" key="4">
    <source>
        <dbReference type="ARBA" id="ARBA00020268"/>
    </source>
</evidence>
<feature type="transmembrane region" description="Helical" evidence="13">
    <location>
        <begin position="351"/>
        <end position="370"/>
    </location>
</feature>
<feature type="transmembrane region" description="Helical" evidence="13">
    <location>
        <begin position="290"/>
        <end position="316"/>
    </location>
</feature>
<keyword evidence="11 13" id="KW-0472">Membrane</keyword>
<evidence type="ECO:0000256" key="7">
    <source>
        <dbReference type="ARBA" id="ARBA00022475"/>
    </source>
</evidence>
<organism evidence="14 15">
    <name type="scientific">Hespellia stercorisuis DSM 15480</name>
    <dbReference type="NCBI Taxonomy" id="1121950"/>
    <lineage>
        <taxon>Bacteria</taxon>
        <taxon>Bacillati</taxon>
        <taxon>Bacillota</taxon>
        <taxon>Clostridia</taxon>
        <taxon>Lachnospirales</taxon>
        <taxon>Lachnospiraceae</taxon>
        <taxon>Hespellia</taxon>
    </lineage>
</organism>
<keyword evidence="5" id="KW-0813">Transport</keyword>
<dbReference type="InterPro" id="IPR050222">
    <property type="entry name" value="MATE_MdtK"/>
</dbReference>
<dbReference type="PIRSF" id="PIRSF006603">
    <property type="entry name" value="DinF"/>
    <property type="match status" value="1"/>
</dbReference>
<accession>A0A1M6VTI4</accession>
<dbReference type="AlphaFoldDB" id="A0A1M6VTI4"/>
<comment type="subcellular location">
    <subcellularLocation>
        <location evidence="2">Cell membrane</location>
        <topology evidence="2">Multi-pass membrane protein</topology>
    </subcellularLocation>
</comment>
<feature type="transmembrane region" description="Helical" evidence="13">
    <location>
        <begin position="201"/>
        <end position="221"/>
    </location>
</feature>
<evidence type="ECO:0000256" key="13">
    <source>
        <dbReference type="SAM" id="Phobius"/>
    </source>
</evidence>
<dbReference type="GO" id="GO:0005886">
    <property type="term" value="C:plasma membrane"/>
    <property type="evidence" value="ECO:0007669"/>
    <property type="project" value="UniProtKB-SubCell"/>
</dbReference>
<keyword evidence="10" id="KW-0406">Ion transport</keyword>
<dbReference type="STRING" id="1121950.SAMN02745243_03854"/>
<dbReference type="Proteomes" id="UP000184301">
    <property type="component" value="Unassembled WGS sequence"/>
</dbReference>
<dbReference type="EMBL" id="FQZY01000096">
    <property type="protein sequence ID" value="SHK84679.1"/>
    <property type="molecule type" value="Genomic_DNA"/>
</dbReference>
<comment type="function">
    <text evidence="1">Multidrug efflux pump.</text>
</comment>
<evidence type="ECO:0000313" key="14">
    <source>
        <dbReference type="EMBL" id="SHK84679.1"/>
    </source>
</evidence>
<evidence type="ECO:0000256" key="5">
    <source>
        <dbReference type="ARBA" id="ARBA00022448"/>
    </source>
</evidence>
<proteinExistence type="inferred from homology"/>